<comment type="caution">
    <text evidence="2">The sequence shown here is derived from an EMBL/GenBank/DDBJ whole genome shotgun (WGS) entry which is preliminary data.</text>
</comment>
<evidence type="ECO:0000313" key="3">
    <source>
        <dbReference type="Proteomes" id="UP000243376"/>
    </source>
</evidence>
<accession>A0A2J6WZH8</accession>
<keyword evidence="2" id="KW-0808">Transferase</keyword>
<dbReference type="EMBL" id="PNIQ01000844">
    <property type="protein sequence ID" value="PMP76751.1"/>
    <property type="molecule type" value="Genomic_DNA"/>
</dbReference>
<feature type="non-terminal residue" evidence="2">
    <location>
        <position position="1"/>
    </location>
</feature>
<evidence type="ECO:0000259" key="1">
    <source>
        <dbReference type="PROSITE" id="PS51186"/>
    </source>
</evidence>
<dbReference type="GO" id="GO:0016747">
    <property type="term" value="F:acyltransferase activity, transferring groups other than amino-acyl groups"/>
    <property type="evidence" value="ECO:0007669"/>
    <property type="project" value="InterPro"/>
</dbReference>
<evidence type="ECO:0000313" key="2">
    <source>
        <dbReference type="EMBL" id="PMP76751.1"/>
    </source>
</evidence>
<protein>
    <submittedName>
        <fullName evidence="2">GNAT family N-acetyltransferase</fullName>
    </submittedName>
</protein>
<dbReference type="Gene3D" id="3.40.630.30">
    <property type="match status" value="1"/>
</dbReference>
<dbReference type="InterPro" id="IPR016181">
    <property type="entry name" value="Acyl_CoA_acyltransferase"/>
</dbReference>
<name>A0A2J6WZH8_9CHLR</name>
<gene>
    <name evidence="2" type="ORF">C0184_12660</name>
</gene>
<dbReference type="Proteomes" id="UP000243376">
    <property type="component" value="Unassembled WGS sequence"/>
</dbReference>
<reference evidence="2 3" key="1">
    <citation type="submission" date="2018-01" db="EMBL/GenBank/DDBJ databases">
        <title>Metagenomic assembled genomes from two thermal pools in the Uzon Caldera, Kamchatka, Russia.</title>
        <authorList>
            <person name="Wilkins L."/>
            <person name="Ettinger C."/>
        </authorList>
    </citation>
    <scope>NUCLEOTIDE SEQUENCE [LARGE SCALE GENOMIC DNA]</scope>
    <source>
        <strain evidence="2">ZAV-02</strain>
    </source>
</reference>
<dbReference type="AlphaFoldDB" id="A0A2J6WZH8"/>
<dbReference type="SUPFAM" id="SSF55729">
    <property type="entry name" value="Acyl-CoA N-acyltransferases (Nat)"/>
    <property type="match status" value="1"/>
</dbReference>
<sequence length="52" mass="6086">ARARLQVLASNTGAQRFYRRLGYREVWRLDGWCTRLGWPSFVMEKTVVPLSS</sequence>
<organism evidence="2 3">
    <name type="scientific">Chloroflexus aggregans</name>
    <dbReference type="NCBI Taxonomy" id="152260"/>
    <lineage>
        <taxon>Bacteria</taxon>
        <taxon>Bacillati</taxon>
        <taxon>Chloroflexota</taxon>
        <taxon>Chloroflexia</taxon>
        <taxon>Chloroflexales</taxon>
        <taxon>Chloroflexineae</taxon>
        <taxon>Chloroflexaceae</taxon>
        <taxon>Chloroflexus</taxon>
    </lineage>
</organism>
<proteinExistence type="predicted"/>
<dbReference type="PROSITE" id="PS51186">
    <property type="entry name" value="GNAT"/>
    <property type="match status" value="1"/>
</dbReference>
<dbReference type="InterPro" id="IPR000182">
    <property type="entry name" value="GNAT_dom"/>
</dbReference>
<feature type="domain" description="N-acetyltransferase" evidence="1">
    <location>
        <begin position="1"/>
        <end position="48"/>
    </location>
</feature>